<dbReference type="AlphaFoldDB" id="A0AAQ3US87"/>
<feature type="chain" id="PRO_5042896459" description="Embryo surrounding factor 1 brassicaceae domain-containing protein" evidence="1">
    <location>
        <begin position="26"/>
        <end position="112"/>
    </location>
</feature>
<protein>
    <recommendedName>
        <fullName evidence="4">Embryo surrounding factor 1 brassicaceae domain-containing protein</fullName>
    </recommendedName>
</protein>
<evidence type="ECO:0000313" key="3">
    <source>
        <dbReference type="Proteomes" id="UP001341281"/>
    </source>
</evidence>
<gene>
    <name evidence="2" type="ORF">U9M48_040988</name>
</gene>
<feature type="signal peptide" evidence="1">
    <location>
        <begin position="1"/>
        <end position="25"/>
    </location>
</feature>
<accession>A0AAQ3US87</accession>
<evidence type="ECO:0000256" key="1">
    <source>
        <dbReference type="SAM" id="SignalP"/>
    </source>
</evidence>
<organism evidence="2 3">
    <name type="scientific">Paspalum notatum var. saurae</name>
    <dbReference type="NCBI Taxonomy" id="547442"/>
    <lineage>
        <taxon>Eukaryota</taxon>
        <taxon>Viridiplantae</taxon>
        <taxon>Streptophyta</taxon>
        <taxon>Embryophyta</taxon>
        <taxon>Tracheophyta</taxon>
        <taxon>Spermatophyta</taxon>
        <taxon>Magnoliopsida</taxon>
        <taxon>Liliopsida</taxon>
        <taxon>Poales</taxon>
        <taxon>Poaceae</taxon>
        <taxon>PACMAD clade</taxon>
        <taxon>Panicoideae</taxon>
        <taxon>Andropogonodae</taxon>
        <taxon>Paspaleae</taxon>
        <taxon>Paspalinae</taxon>
        <taxon>Paspalum</taxon>
    </lineage>
</organism>
<evidence type="ECO:0008006" key="4">
    <source>
        <dbReference type="Google" id="ProtNLM"/>
    </source>
</evidence>
<reference evidence="2 3" key="1">
    <citation type="submission" date="2024-02" db="EMBL/GenBank/DDBJ databases">
        <title>High-quality chromosome-scale genome assembly of Pensacola bahiagrass (Paspalum notatum Flugge var. saurae).</title>
        <authorList>
            <person name="Vega J.M."/>
            <person name="Podio M."/>
            <person name="Orjuela J."/>
            <person name="Siena L.A."/>
            <person name="Pessino S.C."/>
            <person name="Combes M.C."/>
            <person name="Mariac C."/>
            <person name="Albertini E."/>
            <person name="Pupilli F."/>
            <person name="Ortiz J.P.A."/>
            <person name="Leblanc O."/>
        </authorList>
    </citation>
    <scope>NUCLEOTIDE SEQUENCE [LARGE SCALE GENOMIC DNA]</scope>
    <source>
        <strain evidence="2">R1</strain>
        <tissue evidence="2">Leaf</tissue>
    </source>
</reference>
<dbReference type="EMBL" id="CP144753">
    <property type="protein sequence ID" value="WVZ95192.1"/>
    <property type="molecule type" value="Genomic_DNA"/>
</dbReference>
<dbReference type="Proteomes" id="UP001341281">
    <property type="component" value="Chromosome 09"/>
</dbReference>
<keyword evidence="1" id="KW-0732">Signal</keyword>
<keyword evidence="3" id="KW-1185">Reference proteome</keyword>
<proteinExistence type="predicted"/>
<evidence type="ECO:0000313" key="2">
    <source>
        <dbReference type="EMBL" id="WVZ95192.1"/>
    </source>
</evidence>
<sequence length="112" mass="13005">MGDMENKMRNMWGVLILTLFLFAFASQCRPHKQQQLHFVGSPRRGQQQAYYILTNTRGDDERKLTLKFCTLEGCDGWDCYCCHTEKPYPKCYSSLQECRVVCPTCNPKCPPV</sequence>
<name>A0AAQ3US87_PASNO</name>